<dbReference type="PROSITE" id="PS51094">
    <property type="entry name" value="PTS_EIIA_TYPE_2"/>
    <property type="match status" value="1"/>
</dbReference>
<accession>E0RRW0</accession>
<name>E0RRW0_WINT6</name>
<dbReference type="Gene3D" id="3.10.580.10">
    <property type="entry name" value="CBS-domain"/>
    <property type="match status" value="1"/>
</dbReference>
<sequence>MKLSSYLHPEYIKLKARISSFEEGVKLLLGLIRGLVNQDEEALFSRVQEREAQAPTVLDHGLCVPHLRLDDFDDHVIAIAVPERPFTYAGKEVRMLVLIISSKAQPSTYLNTLKGFGLLFKDPAIRESLLSAKTPEQFLRIVAAHDVEIKKGLLVRDIMNPSIISVSPEDTIKDVVDLFVKHHTSYLPVINASGRFVGEIRMFDVLHIGLPQYTTMLGNLSFLSSFEPFEELLKNEDRILVKEVMKQPHPVCTPQTTVIELSFEMTRTQRRHVAVVEGETLVGVVSFMDILEKVLRV</sequence>
<dbReference type="InterPro" id="IPR000644">
    <property type="entry name" value="CBS_dom"/>
</dbReference>
<evidence type="ECO:0000256" key="1">
    <source>
        <dbReference type="ARBA" id="ARBA00023122"/>
    </source>
</evidence>
<dbReference type="KEGG" id="sta:STHERM_c07970"/>
<dbReference type="PANTHER" id="PTHR43080">
    <property type="entry name" value="CBS DOMAIN-CONTAINING PROTEIN CBSX3, MITOCHONDRIAL"/>
    <property type="match status" value="1"/>
</dbReference>
<dbReference type="RefSeq" id="WP_013313588.1">
    <property type="nucleotide sequence ID" value="NC_014484.1"/>
</dbReference>
<proteinExistence type="predicted"/>
<dbReference type="Pfam" id="PF00359">
    <property type="entry name" value="PTS_EIIA_2"/>
    <property type="match status" value="1"/>
</dbReference>
<dbReference type="HOGENOM" id="CLU_076836_0_0_12"/>
<dbReference type="SUPFAM" id="SSF55804">
    <property type="entry name" value="Phoshotransferase/anion transport protein"/>
    <property type="match status" value="1"/>
</dbReference>
<feature type="domain" description="PTS EIIA type-2" evidence="3">
    <location>
        <begin position="5"/>
        <end position="145"/>
    </location>
</feature>
<evidence type="ECO:0008006" key="7">
    <source>
        <dbReference type="Google" id="ProtNLM"/>
    </source>
</evidence>
<reference key="1">
    <citation type="submission" date="2009-08" db="EMBL/GenBank/DDBJ databases">
        <title>The genome sequence of Spirochaeta thermophila DSM6192.</title>
        <authorList>
            <person name="Angelov A."/>
            <person name="Mientus M."/>
            <person name="Wittenberg S."/>
            <person name="Lehmann R."/>
            <person name="Liesegang H."/>
            <person name="Daniel R."/>
            <person name="Liebl W."/>
        </authorList>
    </citation>
    <scope>NUCLEOTIDE SEQUENCE</scope>
    <source>
        <strain>DSM 6192</strain>
    </source>
</reference>
<dbReference type="Proteomes" id="UP000001296">
    <property type="component" value="Chromosome"/>
</dbReference>
<dbReference type="AlphaFoldDB" id="E0RRW0"/>
<dbReference type="InterPro" id="IPR016152">
    <property type="entry name" value="PTrfase/Anion_transptr"/>
</dbReference>
<evidence type="ECO:0000259" key="3">
    <source>
        <dbReference type="PROSITE" id="PS51094"/>
    </source>
</evidence>
<dbReference type="SMART" id="SM00116">
    <property type="entry name" value="CBS"/>
    <property type="match status" value="2"/>
</dbReference>
<feature type="domain" description="CBS" evidence="4">
    <location>
        <begin position="245"/>
        <end position="297"/>
    </location>
</feature>
<dbReference type="PROSITE" id="PS51371">
    <property type="entry name" value="CBS"/>
    <property type="match status" value="2"/>
</dbReference>
<keyword evidence="1 2" id="KW-0129">CBS domain</keyword>
<dbReference type="PANTHER" id="PTHR43080:SF2">
    <property type="entry name" value="CBS DOMAIN-CONTAINING PROTEIN"/>
    <property type="match status" value="1"/>
</dbReference>
<feature type="domain" description="CBS" evidence="4">
    <location>
        <begin position="159"/>
        <end position="216"/>
    </location>
</feature>
<dbReference type="Pfam" id="PF00571">
    <property type="entry name" value="CBS"/>
    <property type="match status" value="2"/>
</dbReference>
<dbReference type="InterPro" id="IPR051257">
    <property type="entry name" value="Diverse_CBS-Domain"/>
</dbReference>
<dbReference type="EMBL" id="CP001698">
    <property type="protein sequence ID" value="ADN01747.1"/>
    <property type="molecule type" value="Genomic_DNA"/>
</dbReference>
<dbReference type="InterPro" id="IPR046342">
    <property type="entry name" value="CBS_dom_sf"/>
</dbReference>
<dbReference type="eggNOG" id="COG1762">
    <property type="taxonomic scope" value="Bacteria"/>
</dbReference>
<evidence type="ECO:0000313" key="5">
    <source>
        <dbReference type="EMBL" id="ADN01747.1"/>
    </source>
</evidence>
<gene>
    <name evidence="5" type="ordered locus">STHERM_c07970</name>
</gene>
<organism evidence="5 6">
    <name type="scientific">Winmispira thermophila (strain ATCC 49972 / DSM 6192 / RI 19.B1)</name>
    <name type="common">Spirochaeta thermophila</name>
    <dbReference type="NCBI Taxonomy" id="665571"/>
    <lineage>
        <taxon>Bacteria</taxon>
        <taxon>Pseudomonadati</taxon>
        <taxon>Spirochaetota</taxon>
        <taxon>Spirochaetia</taxon>
        <taxon>Winmispirales</taxon>
        <taxon>Winmispiraceae</taxon>
        <taxon>Winmispira</taxon>
    </lineage>
</organism>
<protein>
    <recommendedName>
        <fullName evidence="7">PTS IIA-like nitrogen-regulatory protein PtsN</fullName>
    </recommendedName>
</protein>
<evidence type="ECO:0000259" key="4">
    <source>
        <dbReference type="PROSITE" id="PS51371"/>
    </source>
</evidence>
<dbReference type="SUPFAM" id="SSF54631">
    <property type="entry name" value="CBS-domain pair"/>
    <property type="match status" value="1"/>
</dbReference>
<dbReference type="PaxDb" id="665571-STHERM_c07970"/>
<dbReference type="InterPro" id="IPR002178">
    <property type="entry name" value="PTS_EIIA_type-2_dom"/>
</dbReference>
<evidence type="ECO:0000256" key="2">
    <source>
        <dbReference type="PROSITE-ProRule" id="PRU00703"/>
    </source>
</evidence>
<dbReference type="eggNOG" id="COG0517">
    <property type="taxonomic scope" value="Bacteria"/>
</dbReference>
<evidence type="ECO:0000313" key="6">
    <source>
        <dbReference type="Proteomes" id="UP000001296"/>
    </source>
</evidence>
<reference evidence="5 6" key="2">
    <citation type="journal article" date="2010" name="J. Bacteriol.">
        <title>Genome sequence of the polysaccharide-degrading, thermophilic anaerobe Spirochaeta thermophila DSM 6192.</title>
        <authorList>
            <person name="Angelov A."/>
            <person name="Liebl S."/>
            <person name="Ballschmiter M."/>
            <person name="Bomeke M."/>
            <person name="Lehmann R."/>
            <person name="Liesegang H."/>
            <person name="Daniel R."/>
            <person name="Liebl W."/>
        </authorList>
    </citation>
    <scope>NUCLEOTIDE SEQUENCE [LARGE SCALE GENOMIC DNA]</scope>
    <source>
        <strain evidence="6">ATCC 49972 / DSM 6192 / RI 19.B1</strain>
    </source>
</reference>
<dbReference type="Gene3D" id="3.40.930.10">
    <property type="entry name" value="Mannitol-specific EII, Chain A"/>
    <property type="match status" value="1"/>
</dbReference>